<dbReference type="NCBIfam" id="TIGR02876">
    <property type="entry name" value="spore_yqfD"/>
    <property type="match status" value="1"/>
</dbReference>
<organism evidence="1 2">
    <name type="scientific">Clostridium gasigenes</name>
    <dbReference type="NCBI Taxonomy" id="94869"/>
    <lineage>
        <taxon>Bacteria</taxon>
        <taxon>Bacillati</taxon>
        <taxon>Bacillota</taxon>
        <taxon>Clostridia</taxon>
        <taxon>Eubacteriales</taxon>
        <taxon>Clostridiaceae</taxon>
        <taxon>Clostridium</taxon>
    </lineage>
</organism>
<dbReference type="RefSeq" id="WP_089970719.1">
    <property type="nucleotide sequence ID" value="NZ_FNJM01000008.1"/>
</dbReference>
<dbReference type="InterPro" id="IPR010690">
    <property type="entry name" value="YqfD"/>
</dbReference>
<protein>
    <submittedName>
        <fullName evidence="1">Similar to stage IV sporulation protein</fullName>
    </submittedName>
</protein>
<reference evidence="1 2" key="1">
    <citation type="submission" date="2016-10" db="EMBL/GenBank/DDBJ databases">
        <authorList>
            <person name="de Groot N.N."/>
        </authorList>
    </citation>
    <scope>NUCLEOTIDE SEQUENCE [LARGE SCALE GENOMIC DNA]</scope>
    <source>
        <strain evidence="1 2">DSM 12272</strain>
    </source>
</reference>
<evidence type="ECO:0000313" key="2">
    <source>
        <dbReference type="Proteomes" id="UP000198597"/>
    </source>
</evidence>
<evidence type="ECO:0000313" key="1">
    <source>
        <dbReference type="EMBL" id="SDP58359.1"/>
    </source>
</evidence>
<dbReference type="Proteomes" id="UP000198597">
    <property type="component" value="Unassembled WGS sequence"/>
</dbReference>
<dbReference type="Pfam" id="PF06898">
    <property type="entry name" value="YqfD"/>
    <property type="match status" value="1"/>
</dbReference>
<sequence length="379" mass="43149">MGLNKFKNGKVSVEIKVLNPERILNILWNNEIKVSNVKKIDIATLRVDIDYNDYTQLREVVNRINGKMDIVGRDGPLFLLGKLKKRSSLAIGAIMFIGIIFYLSTYIWGIEIKTKKNVSPFEVRQQLYDMGIKPGTLKKSIEVKDIEKKLEDINSDILWLRVRIEGSTLKVLIEEKVNPPEEKKPKLGNLVAKMDGQINRVYAYAGRTVVKTGDVIKAGDIVIEGIDGKEGEEFQVPPNGIVMANTFYEKSMEVKINGTSMERNGNKDSDVYLNIFGKKIYIKKAIKGFKEYDKIEDSSKMLNKVVYFEREEKNVKLTKEVAIENSIKSSEESLLNELTREATIVDKIVNTEDIGDESIKVRIVFVVEQNIVDNNTIEY</sequence>
<accession>A0A1H0TWL7</accession>
<proteinExistence type="predicted"/>
<gene>
    <name evidence="1" type="ORF">SAMN04488529_10898</name>
</gene>
<keyword evidence="2" id="KW-1185">Reference proteome</keyword>
<name>A0A1H0TWL7_9CLOT</name>
<dbReference type="OrthoDB" id="1640349at2"/>
<dbReference type="PIRSF" id="PIRSF029895">
    <property type="entry name" value="SpoIV"/>
    <property type="match status" value="1"/>
</dbReference>
<dbReference type="STRING" id="94869.SAMN04488529_10898"/>
<dbReference type="AlphaFoldDB" id="A0A1H0TWL7"/>
<dbReference type="EMBL" id="FNJM01000008">
    <property type="protein sequence ID" value="SDP58359.1"/>
    <property type="molecule type" value="Genomic_DNA"/>
</dbReference>